<dbReference type="RefSeq" id="WP_209686700.1">
    <property type="nucleotide sequence ID" value="NZ_JAGGLU010000005.1"/>
</dbReference>
<feature type="transmembrane region" description="Helical" evidence="2">
    <location>
        <begin position="248"/>
        <end position="266"/>
    </location>
</feature>
<dbReference type="Proteomes" id="UP001519292">
    <property type="component" value="Unassembled WGS sequence"/>
</dbReference>
<accession>A0ABS4ME88</accession>
<keyword evidence="6" id="KW-1185">Reference proteome</keyword>
<evidence type="ECO:0000313" key="5">
    <source>
        <dbReference type="EMBL" id="MBP2057959.1"/>
    </source>
</evidence>
<protein>
    <submittedName>
        <fullName evidence="5">Rib/alpha/Esp surface antigen-like repeat protein</fullName>
    </submittedName>
</protein>
<dbReference type="InterPro" id="IPR012706">
    <property type="entry name" value="Rib_alpha_Esp_rpt"/>
</dbReference>
<organism evidence="5 6">
    <name type="scientific">Lactobacillus colini</name>
    <dbReference type="NCBI Taxonomy" id="1819254"/>
    <lineage>
        <taxon>Bacteria</taxon>
        <taxon>Bacillati</taxon>
        <taxon>Bacillota</taxon>
        <taxon>Bacilli</taxon>
        <taxon>Lactobacillales</taxon>
        <taxon>Lactobacillaceae</taxon>
        <taxon>Lactobacillus</taxon>
    </lineage>
</organism>
<feature type="chain" id="PRO_5045678032" evidence="3">
    <location>
        <begin position="33"/>
        <end position="273"/>
    </location>
</feature>
<feature type="compositionally biased region" description="Polar residues" evidence="1">
    <location>
        <begin position="223"/>
        <end position="234"/>
    </location>
</feature>
<keyword evidence="2" id="KW-0812">Transmembrane</keyword>
<feature type="compositionally biased region" description="Polar residues" evidence="1">
    <location>
        <begin position="134"/>
        <end position="145"/>
    </location>
</feature>
<dbReference type="InterPro" id="IPR059115">
    <property type="entry name" value="Rib"/>
</dbReference>
<sequence length="273" mass="29301">MTKKANSNLKKIMTVLGVSTIAVGLISNTVYADSPSDNKSQEYQEGLKEHQDLQAYNYPLVAAELTTDKGELPAAESGVSNWTSLPAGTTAYWHKQPEINQVGKSYGTIIVTFPDKSASVIAVYVTVKADSSEDAPNQKSEINTSELKKATAAAQEQADAKNKAALSAVKSSEKNESNSESQTESTDASSDAATNNANDQVIVKNVKTVYNKPNEGKQETTTKNDQISNTVAPNNTELPRTQAKQSNLVIIGGVMTVFVGLVATVFNKFKFEK</sequence>
<keyword evidence="2" id="KW-1133">Transmembrane helix</keyword>
<evidence type="ECO:0000259" key="4">
    <source>
        <dbReference type="Pfam" id="PF08428"/>
    </source>
</evidence>
<evidence type="ECO:0000256" key="3">
    <source>
        <dbReference type="SAM" id="SignalP"/>
    </source>
</evidence>
<feature type="region of interest" description="Disordered" evidence="1">
    <location>
        <begin position="212"/>
        <end position="234"/>
    </location>
</feature>
<keyword evidence="2" id="KW-0472">Membrane</keyword>
<dbReference type="EMBL" id="JAGGLU010000005">
    <property type="protein sequence ID" value="MBP2057959.1"/>
    <property type="molecule type" value="Genomic_DNA"/>
</dbReference>
<proteinExistence type="predicted"/>
<evidence type="ECO:0000256" key="2">
    <source>
        <dbReference type="SAM" id="Phobius"/>
    </source>
</evidence>
<dbReference type="Pfam" id="PF08428">
    <property type="entry name" value="Rib"/>
    <property type="match status" value="1"/>
</dbReference>
<feature type="signal peptide" evidence="3">
    <location>
        <begin position="1"/>
        <end position="32"/>
    </location>
</feature>
<feature type="domain" description="Rib" evidence="4">
    <location>
        <begin position="58"/>
        <end position="128"/>
    </location>
</feature>
<evidence type="ECO:0000256" key="1">
    <source>
        <dbReference type="SAM" id="MobiDB-lite"/>
    </source>
</evidence>
<gene>
    <name evidence="5" type="ORF">J2Z60_001134</name>
</gene>
<feature type="compositionally biased region" description="Low complexity" evidence="1">
    <location>
        <begin position="178"/>
        <end position="198"/>
    </location>
</feature>
<evidence type="ECO:0000313" key="6">
    <source>
        <dbReference type="Proteomes" id="UP001519292"/>
    </source>
</evidence>
<name>A0ABS4ME88_9LACO</name>
<keyword evidence="3" id="KW-0732">Signal</keyword>
<comment type="caution">
    <text evidence="5">The sequence shown here is derived from an EMBL/GenBank/DDBJ whole genome shotgun (WGS) entry which is preliminary data.</text>
</comment>
<feature type="region of interest" description="Disordered" evidence="1">
    <location>
        <begin position="129"/>
        <end position="198"/>
    </location>
</feature>
<dbReference type="NCBIfam" id="TIGR02331">
    <property type="entry name" value="rib_alpha"/>
    <property type="match status" value="1"/>
</dbReference>
<reference evidence="5 6" key="1">
    <citation type="submission" date="2021-03" db="EMBL/GenBank/DDBJ databases">
        <title>Genomic Encyclopedia of Type Strains, Phase IV (KMG-IV): sequencing the most valuable type-strain genomes for metagenomic binning, comparative biology and taxonomic classification.</title>
        <authorList>
            <person name="Goeker M."/>
        </authorList>
    </citation>
    <scope>NUCLEOTIDE SEQUENCE [LARGE SCALE GENOMIC DNA]</scope>
    <source>
        <strain evidence="5 6">DSM 101872</strain>
    </source>
</reference>